<keyword evidence="1" id="KW-0732">Signal</keyword>
<keyword evidence="3" id="KW-1185">Reference proteome</keyword>
<reference evidence="2 3" key="1">
    <citation type="journal article" date="2010" name="Plant Cell">
        <title>The Chlorella variabilis NC64A genome reveals adaptation to photosymbiosis, coevolution with viruses, and cryptic sex.</title>
        <authorList>
            <person name="Blanc G."/>
            <person name="Duncan G."/>
            <person name="Agarkova I."/>
            <person name="Borodovsky M."/>
            <person name="Gurnon J."/>
            <person name="Kuo A."/>
            <person name="Lindquist E."/>
            <person name="Lucas S."/>
            <person name="Pangilinan J."/>
            <person name="Polle J."/>
            <person name="Salamov A."/>
            <person name="Terry A."/>
            <person name="Yamada T."/>
            <person name="Dunigan D.D."/>
            <person name="Grigoriev I.V."/>
            <person name="Claverie J.M."/>
            <person name="Van Etten J.L."/>
        </authorList>
    </citation>
    <scope>NUCLEOTIDE SEQUENCE [LARGE SCALE GENOMIC DNA]</scope>
    <source>
        <strain evidence="2 3">NC64A</strain>
    </source>
</reference>
<organism evidence="3">
    <name type="scientific">Chlorella variabilis</name>
    <name type="common">Green alga</name>
    <dbReference type="NCBI Taxonomy" id="554065"/>
    <lineage>
        <taxon>Eukaryota</taxon>
        <taxon>Viridiplantae</taxon>
        <taxon>Chlorophyta</taxon>
        <taxon>core chlorophytes</taxon>
        <taxon>Trebouxiophyceae</taxon>
        <taxon>Chlorellales</taxon>
        <taxon>Chlorellaceae</taxon>
        <taxon>Chlorella clade</taxon>
        <taxon>Chlorella</taxon>
    </lineage>
</organism>
<dbReference type="RefSeq" id="XP_005844774.1">
    <property type="nucleotide sequence ID" value="XM_005844712.1"/>
</dbReference>
<dbReference type="EMBL" id="GL433855">
    <property type="protein sequence ID" value="EFN52672.1"/>
    <property type="molecule type" value="Genomic_DNA"/>
</dbReference>
<dbReference type="AlphaFoldDB" id="E1ZNF6"/>
<evidence type="ECO:0000313" key="3">
    <source>
        <dbReference type="Proteomes" id="UP000008141"/>
    </source>
</evidence>
<dbReference type="Proteomes" id="UP000008141">
    <property type="component" value="Unassembled WGS sequence"/>
</dbReference>
<protein>
    <recommendedName>
        <fullName evidence="4">Granulins domain-containing protein</fullName>
    </recommendedName>
</protein>
<evidence type="ECO:0000313" key="2">
    <source>
        <dbReference type="EMBL" id="EFN52672.1"/>
    </source>
</evidence>
<accession>E1ZNF6</accession>
<feature type="signal peptide" evidence="1">
    <location>
        <begin position="1"/>
        <end position="26"/>
    </location>
</feature>
<evidence type="ECO:0008006" key="4">
    <source>
        <dbReference type="Google" id="ProtNLM"/>
    </source>
</evidence>
<dbReference type="InParanoid" id="E1ZNF6"/>
<name>E1ZNF6_CHLVA</name>
<proteinExistence type="predicted"/>
<dbReference type="GeneID" id="17352137"/>
<evidence type="ECO:0000256" key="1">
    <source>
        <dbReference type="SAM" id="SignalP"/>
    </source>
</evidence>
<dbReference type="KEGG" id="cvr:CHLNCDRAFT_138633"/>
<sequence length="309" mass="32031">MARVRRLLSLASLALVLCHAPTPAAARRGLRQQTKGGAGGPACGGSRQACCCDIRDVENEGDRSCCPSKDLFCHDYQAYLSGASTPNATSLGTCSRLDTEQCGKPGGPCSEVSRCPTSSTCVSGFYCAGSLDPGEEYPSCRPVPPACGQLGSKCCPPEERPADLPGANSGTGAFCYAADVVCSAPMGSVEASECIKLPSADTCGQPGKECCPSFYRTSVDKEVPPICAKGAYCADGNKCNPSDCGMLGKPCCIVSSPSSTSLWCREPGAKCTGQDSWPGKCAACSKPPTQDEEWECTHPLAKDFSEPSV</sequence>
<gene>
    <name evidence="2" type="ORF">CHLNCDRAFT_138633</name>
</gene>
<feature type="chain" id="PRO_5003156483" description="Granulins domain-containing protein" evidence="1">
    <location>
        <begin position="27"/>
        <end position="309"/>
    </location>
</feature>